<comment type="caution">
    <text evidence="1">The sequence shown here is derived from an EMBL/GenBank/DDBJ whole genome shotgun (WGS) entry which is preliminary data.</text>
</comment>
<dbReference type="Gene3D" id="3.30.1490.20">
    <property type="entry name" value="ATP-grasp fold, A domain"/>
    <property type="match status" value="1"/>
</dbReference>
<reference evidence="1 2" key="1">
    <citation type="submission" date="2020-02" db="EMBL/GenBank/DDBJ databases">
        <title>Whole Genome Shotgun Sequence of Streptomyces sp. strain CWH03.</title>
        <authorList>
            <person name="Dohra H."/>
            <person name="Kodani S."/>
            <person name="Yamamura H."/>
        </authorList>
    </citation>
    <scope>NUCLEOTIDE SEQUENCE [LARGE SCALE GENOMIC DNA]</scope>
    <source>
        <strain evidence="1 2">CWH03</strain>
    </source>
</reference>
<sequence length="83" mass="9209">MPEAVGAAYDRFLVPNPELLGQPESAVEAVFSPWDTPRAQTYRVLNDIPHDLSAAVIVQEICIRNHDDHSGTGVAFSHQFQHQ</sequence>
<dbReference type="RefSeq" id="WP_254077082.1">
    <property type="nucleotide sequence ID" value="NZ_BLLG01000035.1"/>
</dbReference>
<gene>
    <name evidence="1" type="ORF">SCWH03_58140</name>
</gene>
<dbReference type="GO" id="GO:0005524">
    <property type="term" value="F:ATP binding"/>
    <property type="evidence" value="ECO:0007669"/>
    <property type="project" value="InterPro"/>
</dbReference>
<protein>
    <submittedName>
        <fullName evidence="1">Uncharacterized protein</fullName>
    </submittedName>
</protein>
<dbReference type="InterPro" id="IPR013815">
    <property type="entry name" value="ATP_grasp_subdomain_1"/>
</dbReference>
<evidence type="ECO:0000313" key="2">
    <source>
        <dbReference type="Proteomes" id="UP000484988"/>
    </source>
</evidence>
<dbReference type="AlphaFoldDB" id="A0A6A0B382"/>
<keyword evidence="2" id="KW-1185">Reference proteome</keyword>
<dbReference type="GO" id="GO:0050242">
    <property type="term" value="F:pyruvate, phosphate dikinase activity"/>
    <property type="evidence" value="ECO:0007669"/>
    <property type="project" value="InterPro"/>
</dbReference>
<dbReference type="PANTHER" id="PTHR22931:SF9">
    <property type="entry name" value="PYRUVATE, PHOSPHATE DIKINASE 1, CHLOROPLASTIC"/>
    <property type="match status" value="1"/>
</dbReference>
<dbReference type="SUPFAM" id="SSF56059">
    <property type="entry name" value="Glutathione synthetase ATP-binding domain-like"/>
    <property type="match status" value="1"/>
</dbReference>
<dbReference type="EMBL" id="BLLG01000035">
    <property type="protein sequence ID" value="GFH39546.1"/>
    <property type="molecule type" value="Genomic_DNA"/>
</dbReference>
<proteinExistence type="predicted"/>
<name>A0A6A0B382_9ACTN</name>
<dbReference type="Proteomes" id="UP000484988">
    <property type="component" value="Unassembled WGS sequence"/>
</dbReference>
<evidence type="ECO:0000313" key="1">
    <source>
        <dbReference type="EMBL" id="GFH39546.1"/>
    </source>
</evidence>
<accession>A0A6A0B382</accession>
<dbReference type="PANTHER" id="PTHR22931">
    <property type="entry name" value="PHOSPHOENOLPYRUVATE DIKINASE-RELATED"/>
    <property type="match status" value="1"/>
</dbReference>
<organism evidence="1 2">
    <name type="scientific">Streptomyces pacificus</name>
    <dbReference type="NCBI Taxonomy" id="2705029"/>
    <lineage>
        <taxon>Bacteria</taxon>
        <taxon>Bacillati</taxon>
        <taxon>Actinomycetota</taxon>
        <taxon>Actinomycetes</taxon>
        <taxon>Kitasatosporales</taxon>
        <taxon>Streptomycetaceae</taxon>
        <taxon>Streptomyces</taxon>
    </lineage>
</organism>
<dbReference type="InterPro" id="IPR010121">
    <property type="entry name" value="Pyruvate_phosphate_dikinase"/>
</dbReference>
<dbReference type="GO" id="GO:0016301">
    <property type="term" value="F:kinase activity"/>
    <property type="evidence" value="ECO:0007669"/>
    <property type="project" value="InterPro"/>
</dbReference>